<accession>A0AAV7X0B5</accession>
<organism evidence="2 3">
    <name type="scientific">Pleurodeles waltl</name>
    <name type="common">Iberian ribbed newt</name>
    <dbReference type="NCBI Taxonomy" id="8319"/>
    <lineage>
        <taxon>Eukaryota</taxon>
        <taxon>Metazoa</taxon>
        <taxon>Chordata</taxon>
        <taxon>Craniata</taxon>
        <taxon>Vertebrata</taxon>
        <taxon>Euteleostomi</taxon>
        <taxon>Amphibia</taxon>
        <taxon>Batrachia</taxon>
        <taxon>Caudata</taxon>
        <taxon>Salamandroidea</taxon>
        <taxon>Salamandridae</taxon>
        <taxon>Pleurodelinae</taxon>
        <taxon>Pleurodeles</taxon>
    </lineage>
</organism>
<protein>
    <submittedName>
        <fullName evidence="2">Uncharacterized protein</fullName>
    </submittedName>
</protein>
<sequence>MPNRGGPRDRGPSRAKREAGSAGAASATASLVMAGNAAGNTNLPCRPSQGLAGECETQNCGVNRAENYFFAGGG</sequence>
<feature type="compositionally biased region" description="Basic and acidic residues" evidence="1">
    <location>
        <begin position="1"/>
        <end position="19"/>
    </location>
</feature>
<dbReference type="EMBL" id="JANPWB010000001">
    <property type="protein sequence ID" value="KAJ1218879.1"/>
    <property type="molecule type" value="Genomic_DNA"/>
</dbReference>
<comment type="caution">
    <text evidence="2">The sequence shown here is derived from an EMBL/GenBank/DDBJ whole genome shotgun (WGS) entry which is preliminary data.</text>
</comment>
<evidence type="ECO:0000256" key="1">
    <source>
        <dbReference type="SAM" id="MobiDB-lite"/>
    </source>
</evidence>
<reference evidence="2" key="1">
    <citation type="journal article" date="2022" name="bioRxiv">
        <title>Sequencing and chromosome-scale assembly of the giantPleurodeles waltlgenome.</title>
        <authorList>
            <person name="Brown T."/>
            <person name="Elewa A."/>
            <person name="Iarovenko S."/>
            <person name="Subramanian E."/>
            <person name="Araus A.J."/>
            <person name="Petzold A."/>
            <person name="Susuki M."/>
            <person name="Suzuki K.-i.T."/>
            <person name="Hayashi T."/>
            <person name="Toyoda A."/>
            <person name="Oliveira C."/>
            <person name="Osipova E."/>
            <person name="Leigh N.D."/>
            <person name="Simon A."/>
            <person name="Yun M.H."/>
        </authorList>
    </citation>
    <scope>NUCLEOTIDE SEQUENCE</scope>
    <source>
        <strain evidence="2">20211129_DDA</strain>
        <tissue evidence="2">Liver</tissue>
    </source>
</reference>
<evidence type="ECO:0000313" key="2">
    <source>
        <dbReference type="EMBL" id="KAJ1218879.1"/>
    </source>
</evidence>
<proteinExistence type="predicted"/>
<dbReference type="Proteomes" id="UP001066276">
    <property type="component" value="Chromosome 1_1"/>
</dbReference>
<evidence type="ECO:0000313" key="3">
    <source>
        <dbReference type="Proteomes" id="UP001066276"/>
    </source>
</evidence>
<feature type="region of interest" description="Disordered" evidence="1">
    <location>
        <begin position="1"/>
        <end position="26"/>
    </location>
</feature>
<keyword evidence="3" id="KW-1185">Reference proteome</keyword>
<dbReference type="AlphaFoldDB" id="A0AAV7X0B5"/>
<name>A0AAV7X0B5_PLEWA</name>
<gene>
    <name evidence="2" type="ORF">NDU88_006450</name>
</gene>